<comment type="caution">
    <text evidence="3">The sequence shown here is derived from an EMBL/GenBank/DDBJ whole genome shotgun (WGS) entry which is preliminary data.</text>
</comment>
<dbReference type="Gene3D" id="3.40.50.300">
    <property type="entry name" value="P-loop containing nucleotide triphosphate hydrolases"/>
    <property type="match status" value="1"/>
</dbReference>
<sequence>MQSPQQSKKSPQSNTTLVTYLARALGLLFLLSAILNLFYHSHLPTPSKNWEEQPVSLPKHNKKKRIKEQSNFKPKKIHSPPNPLDIPADIEKHSVPDLPSDSDDEDEKPAKQHNNQGALIKDPLSETVHPTASPTALPPPAKHGTVLPPKPSSILQKNIPQLWTLVAEQVVKTDKDGKPLHHNIHNVTASDLQGIGQDVANITMEEARKGREPLLELLTAAGVTSMDAVSVAKLPTWQQVTDLYGDGPVIYGLETCQQFRDKVPPEDASIGTAGLFNTGTNPFAMYLSANCEMPQNTNDKAKGMRWQVPWGKHMLATYKWRNTAKHDFHVNKTNVLPTVLIRDPYSWMQSMCRHPYGARFVHDHIHCPGLVPSEHDRERHPKELKDKETIPVVVTYPGRRAHFDSLAHFWAQWYREYLEADYPRLIIRFEDMIFHPRKVLSLVCECAGAKPKQEAFSYVVGEGKWGNKVHEGSSNMISAMIRYGSNSSRLTQMSEADLELAYRALDPELMDLFQYPRVPPFGS</sequence>
<evidence type="ECO:0000256" key="2">
    <source>
        <dbReference type="SAM" id="Phobius"/>
    </source>
</evidence>
<evidence type="ECO:0000313" key="4">
    <source>
        <dbReference type="Proteomes" id="UP000198406"/>
    </source>
</evidence>
<evidence type="ECO:0000313" key="3">
    <source>
        <dbReference type="EMBL" id="GAX22880.1"/>
    </source>
</evidence>
<protein>
    <recommendedName>
        <fullName evidence="5">Sulfotransferase domain-containing protein</fullName>
    </recommendedName>
</protein>
<keyword evidence="2" id="KW-1133">Transmembrane helix</keyword>
<dbReference type="Proteomes" id="UP000198406">
    <property type="component" value="Unassembled WGS sequence"/>
</dbReference>
<keyword evidence="2" id="KW-0472">Membrane</keyword>
<gene>
    <name evidence="3" type="ORF">FisN_24Lh167</name>
</gene>
<dbReference type="AlphaFoldDB" id="A0A1Z5K9C4"/>
<accession>A0A1Z5K9C4</accession>
<name>A0A1Z5K9C4_FISSO</name>
<dbReference type="InParanoid" id="A0A1Z5K9C4"/>
<keyword evidence="4" id="KW-1185">Reference proteome</keyword>
<keyword evidence="2" id="KW-0812">Transmembrane</keyword>
<evidence type="ECO:0000256" key="1">
    <source>
        <dbReference type="SAM" id="MobiDB-lite"/>
    </source>
</evidence>
<dbReference type="EMBL" id="BDSP01000191">
    <property type="protein sequence ID" value="GAX22880.1"/>
    <property type="molecule type" value="Genomic_DNA"/>
</dbReference>
<evidence type="ECO:0008006" key="5">
    <source>
        <dbReference type="Google" id="ProtNLM"/>
    </source>
</evidence>
<dbReference type="OrthoDB" id="41177at2759"/>
<dbReference type="InterPro" id="IPR027417">
    <property type="entry name" value="P-loop_NTPase"/>
</dbReference>
<feature type="region of interest" description="Disordered" evidence="1">
    <location>
        <begin position="45"/>
        <end position="153"/>
    </location>
</feature>
<feature type="transmembrane region" description="Helical" evidence="2">
    <location>
        <begin position="20"/>
        <end position="39"/>
    </location>
</feature>
<reference evidence="3 4" key="1">
    <citation type="journal article" date="2015" name="Plant Cell">
        <title>Oil accumulation by the oleaginous diatom Fistulifera solaris as revealed by the genome and transcriptome.</title>
        <authorList>
            <person name="Tanaka T."/>
            <person name="Maeda Y."/>
            <person name="Veluchamy A."/>
            <person name="Tanaka M."/>
            <person name="Abida H."/>
            <person name="Marechal E."/>
            <person name="Bowler C."/>
            <person name="Muto M."/>
            <person name="Sunaga Y."/>
            <person name="Tanaka M."/>
            <person name="Yoshino T."/>
            <person name="Taniguchi T."/>
            <person name="Fukuda Y."/>
            <person name="Nemoto M."/>
            <person name="Matsumoto M."/>
            <person name="Wong P.S."/>
            <person name="Aburatani S."/>
            <person name="Fujibuchi W."/>
        </authorList>
    </citation>
    <scope>NUCLEOTIDE SEQUENCE [LARGE SCALE GENOMIC DNA]</scope>
    <source>
        <strain evidence="3 4">JPCC DA0580</strain>
    </source>
</reference>
<organism evidence="3 4">
    <name type="scientific">Fistulifera solaris</name>
    <name type="common">Oleaginous diatom</name>
    <dbReference type="NCBI Taxonomy" id="1519565"/>
    <lineage>
        <taxon>Eukaryota</taxon>
        <taxon>Sar</taxon>
        <taxon>Stramenopiles</taxon>
        <taxon>Ochrophyta</taxon>
        <taxon>Bacillariophyta</taxon>
        <taxon>Bacillariophyceae</taxon>
        <taxon>Bacillariophycidae</taxon>
        <taxon>Naviculales</taxon>
        <taxon>Naviculaceae</taxon>
        <taxon>Fistulifera</taxon>
    </lineage>
</organism>
<proteinExistence type="predicted"/>
<dbReference type="SUPFAM" id="SSF52540">
    <property type="entry name" value="P-loop containing nucleoside triphosphate hydrolases"/>
    <property type="match status" value="1"/>
</dbReference>